<reference evidence="2 3" key="1">
    <citation type="submission" date="2023-09" db="EMBL/GenBank/DDBJ databases">
        <title>Genomes of two closely related lineages of the louse Polyplax serrata with different host specificities.</title>
        <authorList>
            <person name="Martinu J."/>
            <person name="Tarabai H."/>
            <person name="Stefka J."/>
            <person name="Hypsa V."/>
        </authorList>
    </citation>
    <scope>NUCLEOTIDE SEQUENCE [LARGE SCALE GENOMIC DNA]</scope>
    <source>
        <strain evidence="2">98ZLc_SE</strain>
    </source>
</reference>
<keyword evidence="1" id="KW-0472">Membrane</keyword>
<proteinExistence type="predicted"/>
<feature type="transmembrane region" description="Helical" evidence="1">
    <location>
        <begin position="21"/>
        <end position="44"/>
    </location>
</feature>
<dbReference type="PANTHER" id="PTHR34609:SF17">
    <property type="entry name" value="GEO08273P1-RELATED"/>
    <property type="match status" value="1"/>
</dbReference>
<feature type="transmembrane region" description="Helical" evidence="1">
    <location>
        <begin position="56"/>
        <end position="80"/>
    </location>
</feature>
<sequence length="102" mass="11730">MTMLISIMLIIGAVKRKRWFMLPWVVLAIILAIGLAISVIYTAVEFYIHKDHVGGTLGLVIGLVLVGVHIYLWLVVLSYYQLVQEEKNRGPYGRPMSYNYYR</sequence>
<evidence type="ECO:0000313" key="3">
    <source>
        <dbReference type="Proteomes" id="UP001359485"/>
    </source>
</evidence>
<keyword evidence="1" id="KW-1133">Transmembrane helix</keyword>
<accession>A0ABR1AN40</accession>
<keyword evidence="3" id="KW-1185">Reference proteome</keyword>
<dbReference type="EMBL" id="JAWJWF010000046">
    <property type="protein sequence ID" value="KAK6623900.1"/>
    <property type="molecule type" value="Genomic_DNA"/>
</dbReference>
<gene>
    <name evidence="2" type="ORF">RUM44_010756</name>
</gene>
<evidence type="ECO:0000256" key="1">
    <source>
        <dbReference type="SAM" id="Phobius"/>
    </source>
</evidence>
<dbReference type="Pfam" id="PF15860">
    <property type="entry name" value="DUF4728"/>
    <property type="match status" value="1"/>
</dbReference>
<keyword evidence="1" id="KW-0812">Transmembrane</keyword>
<comment type="caution">
    <text evidence="2">The sequence shown here is derived from an EMBL/GenBank/DDBJ whole genome shotgun (WGS) entry which is preliminary data.</text>
</comment>
<dbReference type="PANTHER" id="PTHR34609">
    <property type="entry name" value="GEO08273P1-RELATED"/>
    <property type="match status" value="1"/>
</dbReference>
<dbReference type="InterPro" id="IPR053077">
    <property type="entry name" value="MARVEL_domain_protein_3"/>
</dbReference>
<protein>
    <submittedName>
        <fullName evidence="2">Uncharacterized protein</fullName>
    </submittedName>
</protein>
<name>A0ABR1AN40_POLSC</name>
<dbReference type="InterPro" id="IPR031720">
    <property type="entry name" value="DUF4728"/>
</dbReference>
<dbReference type="Proteomes" id="UP001359485">
    <property type="component" value="Unassembled WGS sequence"/>
</dbReference>
<organism evidence="2 3">
    <name type="scientific">Polyplax serrata</name>
    <name type="common">Common mouse louse</name>
    <dbReference type="NCBI Taxonomy" id="468196"/>
    <lineage>
        <taxon>Eukaryota</taxon>
        <taxon>Metazoa</taxon>
        <taxon>Ecdysozoa</taxon>
        <taxon>Arthropoda</taxon>
        <taxon>Hexapoda</taxon>
        <taxon>Insecta</taxon>
        <taxon>Pterygota</taxon>
        <taxon>Neoptera</taxon>
        <taxon>Paraneoptera</taxon>
        <taxon>Psocodea</taxon>
        <taxon>Troctomorpha</taxon>
        <taxon>Phthiraptera</taxon>
        <taxon>Anoplura</taxon>
        <taxon>Polyplacidae</taxon>
        <taxon>Polyplax</taxon>
    </lineage>
</organism>
<evidence type="ECO:0000313" key="2">
    <source>
        <dbReference type="EMBL" id="KAK6623900.1"/>
    </source>
</evidence>